<dbReference type="InterPro" id="IPR012675">
    <property type="entry name" value="Beta-grasp_dom_sf"/>
</dbReference>
<dbReference type="InterPro" id="IPR004095">
    <property type="entry name" value="TGS"/>
</dbReference>
<dbReference type="Pfam" id="PF02824">
    <property type="entry name" value="TGS"/>
    <property type="match status" value="1"/>
</dbReference>
<dbReference type="EMBL" id="UINC01002645">
    <property type="protein sequence ID" value="SUZ98856.1"/>
    <property type="molecule type" value="Genomic_DNA"/>
</dbReference>
<evidence type="ECO:0000313" key="2">
    <source>
        <dbReference type="EMBL" id="SUZ98856.1"/>
    </source>
</evidence>
<reference evidence="2" key="1">
    <citation type="submission" date="2018-05" db="EMBL/GenBank/DDBJ databases">
        <authorList>
            <person name="Lanie J.A."/>
            <person name="Ng W.-L."/>
            <person name="Kazmierczak K.M."/>
            <person name="Andrzejewski T.M."/>
            <person name="Davidsen T.M."/>
            <person name="Wayne K.J."/>
            <person name="Tettelin H."/>
            <person name="Glass J.I."/>
            <person name="Rusch D."/>
            <person name="Podicherti R."/>
            <person name="Tsui H.-C.T."/>
            <person name="Winkler M.E."/>
        </authorList>
    </citation>
    <scope>NUCLEOTIDE SEQUENCE</scope>
</reference>
<dbReference type="Gene3D" id="3.10.20.30">
    <property type="match status" value="1"/>
</dbReference>
<dbReference type="AlphaFoldDB" id="A0A381S438"/>
<proteinExistence type="predicted"/>
<dbReference type="InterPro" id="IPR012676">
    <property type="entry name" value="TGS-like"/>
</dbReference>
<feature type="non-terminal residue" evidence="2">
    <location>
        <position position="1"/>
    </location>
</feature>
<feature type="domain" description="TGS" evidence="1">
    <location>
        <begin position="7"/>
        <end position="62"/>
    </location>
</feature>
<protein>
    <recommendedName>
        <fullName evidence="1">TGS domain-containing protein</fullName>
    </recommendedName>
</protein>
<evidence type="ECO:0000259" key="1">
    <source>
        <dbReference type="Pfam" id="PF02824"/>
    </source>
</evidence>
<dbReference type="SUPFAM" id="SSF81271">
    <property type="entry name" value="TGS-like"/>
    <property type="match status" value="1"/>
</dbReference>
<accession>A0A381S438</accession>
<sequence>VDGEGNMLPDALLVPEGTTAKGLAYAVHTDLGDGFIRAVDARSSRVIGAEHEIQNGDVISIYAKT</sequence>
<gene>
    <name evidence="2" type="ORF">METZ01_LOCUS51710</name>
</gene>
<name>A0A381S438_9ZZZZ</name>
<organism evidence="2">
    <name type="scientific">marine metagenome</name>
    <dbReference type="NCBI Taxonomy" id="408172"/>
    <lineage>
        <taxon>unclassified sequences</taxon>
        <taxon>metagenomes</taxon>
        <taxon>ecological metagenomes</taxon>
    </lineage>
</organism>